<proteinExistence type="predicted"/>
<dbReference type="Proteomes" id="UP000437131">
    <property type="component" value="Unassembled WGS sequence"/>
</dbReference>
<reference evidence="2 3" key="1">
    <citation type="submission" date="2019-11" db="EMBL/GenBank/DDBJ databases">
        <title>Isolation of a new High Light Tolerant Cyanobacteria.</title>
        <authorList>
            <person name="Dobson Z."/>
            <person name="Vaughn N."/>
            <person name="Vaughn M."/>
            <person name="Fromme P."/>
            <person name="Mazor Y."/>
        </authorList>
    </citation>
    <scope>NUCLEOTIDE SEQUENCE [LARGE SCALE GENOMIC DNA]</scope>
    <source>
        <strain evidence="2 3">0216</strain>
    </source>
</reference>
<dbReference type="InterPro" id="IPR053840">
    <property type="entry name" value="Hfq_1"/>
</dbReference>
<sequence length="69" mass="7934">MTAFDTGFPSVRQIQSFVKNKTPVEIGLMNNKTLEGVVKWQDQNCLSLVTTSQEKVLVWIQAIAYIRYR</sequence>
<gene>
    <name evidence="2" type="ORF">GGC33_03540</name>
</gene>
<accession>A0A844GVC8</accession>
<evidence type="ECO:0000313" key="2">
    <source>
        <dbReference type="EMBL" id="MTF37996.1"/>
    </source>
</evidence>
<dbReference type="EMBL" id="WMIA01000002">
    <property type="protein sequence ID" value="MTF37996.1"/>
    <property type="molecule type" value="Genomic_DNA"/>
</dbReference>
<comment type="caution">
    <text evidence="2">The sequence shown here is derived from an EMBL/GenBank/DDBJ whole genome shotgun (WGS) entry which is preliminary data.</text>
</comment>
<name>A0A844GVC8_9CHRO</name>
<dbReference type="Pfam" id="PF21979">
    <property type="entry name" value="Hfq_1"/>
    <property type="match status" value="1"/>
</dbReference>
<evidence type="ECO:0000259" key="1">
    <source>
        <dbReference type="Pfam" id="PF21979"/>
    </source>
</evidence>
<dbReference type="RefSeq" id="WP_155082860.1">
    <property type="nucleotide sequence ID" value="NZ_WMIA01000002.1"/>
</dbReference>
<protein>
    <submittedName>
        <fullName evidence="2">RNA-binding protein hfq</fullName>
    </submittedName>
</protein>
<organism evidence="2 3">
    <name type="scientific">Cyanobacterium aponinum 0216</name>
    <dbReference type="NCBI Taxonomy" id="2676140"/>
    <lineage>
        <taxon>Bacteria</taxon>
        <taxon>Bacillati</taxon>
        <taxon>Cyanobacteriota</taxon>
        <taxon>Cyanophyceae</taxon>
        <taxon>Oscillatoriophycideae</taxon>
        <taxon>Chroococcales</taxon>
        <taxon>Geminocystaceae</taxon>
        <taxon>Cyanobacterium</taxon>
    </lineage>
</organism>
<feature type="domain" description="Hfq-related" evidence="1">
    <location>
        <begin position="8"/>
        <end position="67"/>
    </location>
</feature>
<dbReference type="SUPFAM" id="SSF50182">
    <property type="entry name" value="Sm-like ribonucleoproteins"/>
    <property type="match status" value="1"/>
</dbReference>
<dbReference type="InterPro" id="IPR010920">
    <property type="entry name" value="LSM_dom_sf"/>
</dbReference>
<evidence type="ECO:0000313" key="3">
    <source>
        <dbReference type="Proteomes" id="UP000437131"/>
    </source>
</evidence>
<dbReference type="NCBIfam" id="NF047718">
    <property type="entry name" value="Hfq_rel_Cyano"/>
    <property type="match status" value="1"/>
</dbReference>
<dbReference type="AlphaFoldDB" id="A0A844GVC8"/>
<dbReference type="Gene3D" id="2.30.30.100">
    <property type="match status" value="1"/>
</dbReference>